<gene>
    <name evidence="3" type="ORF">CMQ_5334</name>
</gene>
<evidence type="ECO:0000256" key="2">
    <source>
        <dbReference type="SAM" id="MobiDB-lite"/>
    </source>
</evidence>
<feature type="compositionally biased region" description="Low complexity" evidence="2">
    <location>
        <begin position="162"/>
        <end position="174"/>
    </location>
</feature>
<keyword evidence="4" id="KW-1185">Reference proteome</keyword>
<dbReference type="PROSITE" id="PS50896">
    <property type="entry name" value="LISH"/>
    <property type="match status" value="1"/>
</dbReference>
<reference evidence="3 4" key="1">
    <citation type="journal article" date="2011" name="Proc. Natl. Acad. Sci. U.S.A.">
        <title>Genome and transcriptome analyses of the mountain pine beetle-fungal symbiont Grosmannia clavigera, a lodgepole pine pathogen.</title>
        <authorList>
            <person name="DiGuistini S."/>
            <person name="Wang Y."/>
            <person name="Liao N.Y."/>
            <person name="Taylor G."/>
            <person name="Tanguay P."/>
            <person name="Feau N."/>
            <person name="Henrissat B."/>
            <person name="Chan S.K."/>
            <person name="Hesse-Orce U."/>
            <person name="Alamouti S.M."/>
            <person name="Tsui C.K.M."/>
            <person name="Docking R.T."/>
            <person name="Levasseur A."/>
            <person name="Haridas S."/>
            <person name="Robertson G."/>
            <person name="Birol I."/>
            <person name="Holt R.A."/>
            <person name="Marra M.A."/>
            <person name="Hamelin R.C."/>
            <person name="Hirst M."/>
            <person name="Jones S.J.M."/>
            <person name="Bohlmann J."/>
            <person name="Breuil C."/>
        </authorList>
    </citation>
    <scope>NUCLEOTIDE SEQUENCE [LARGE SCALE GENOMIC DNA]</scope>
    <source>
        <strain evidence="4">kw1407 / UAMH 11150</strain>
    </source>
</reference>
<feature type="compositionally biased region" description="Polar residues" evidence="2">
    <location>
        <begin position="187"/>
        <end position="196"/>
    </location>
</feature>
<evidence type="ECO:0000256" key="1">
    <source>
        <dbReference type="SAM" id="Coils"/>
    </source>
</evidence>
<evidence type="ECO:0000313" key="4">
    <source>
        <dbReference type="Proteomes" id="UP000007796"/>
    </source>
</evidence>
<feature type="region of interest" description="Disordered" evidence="2">
    <location>
        <begin position="104"/>
        <end position="235"/>
    </location>
</feature>
<feature type="compositionally biased region" description="Pro residues" evidence="2">
    <location>
        <begin position="110"/>
        <end position="122"/>
    </location>
</feature>
<feature type="compositionally biased region" description="Low complexity" evidence="2">
    <location>
        <begin position="137"/>
        <end position="155"/>
    </location>
</feature>
<dbReference type="HOGENOM" id="CLU_987129_0_0_1"/>
<dbReference type="EMBL" id="GL629756">
    <property type="protein sequence ID" value="EFX05072.1"/>
    <property type="molecule type" value="Genomic_DNA"/>
</dbReference>
<feature type="coiled-coil region" evidence="1">
    <location>
        <begin position="247"/>
        <end position="274"/>
    </location>
</feature>
<sequence>MSSPSTPLSTSDLESWEPNDVQKLLHTLIHRHCVFSGMHNCAAEMERTVQMLTSEQLAEMGIPEEPSGQFLVQWFTIYRELSRLKGTDTTLQEKLVQTADRIRTEGEGMPAPPPPSAMPPRPQQGQKRKAPVDEEQPPNLQQQLQEQATKAQPLRQQPPPQMQIQTQPQTQTQPEVIFVQEKKVSPPEQSLPSDQIITRPPRSTLGPQPASLHPNRHGKKSWEEILPKTEDGNWDTRKIDNDVIRSIDDYQLRLMILEQRNRQLLRDAREKDNSAPSNGRHT</sequence>
<feature type="compositionally biased region" description="Basic and acidic residues" evidence="2">
    <location>
        <begin position="220"/>
        <end position="235"/>
    </location>
</feature>
<dbReference type="GeneID" id="25978645"/>
<dbReference type="InParanoid" id="F0XBK2"/>
<protein>
    <submittedName>
        <fullName evidence="3">Uncharacterized protein</fullName>
    </submittedName>
</protein>
<organism evidence="4">
    <name type="scientific">Grosmannia clavigera (strain kw1407 / UAMH 11150)</name>
    <name type="common">Blue stain fungus</name>
    <name type="synonym">Graphiocladiella clavigera</name>
    <dbReference type="NCBI Taxonomy" id="655863"/>
    <lineage>
        <taxon>Eukaryota</taxon>
        <taxon>Fungi</taxon>
        <taxon>Dikarya</taxon>
        <taxon>Ascomycota</taxon>
        <taxon>Pezizomycotina</taxon>
        <taxon>Sordariomycetes</taxon>
        <taxon>Sordariomycetidae</taxon>
        <taxon>Ophiostomatales</taxon>
        <taxon>Ophiostomataceae</taxon>
        <taxon>Leptographium</taxon>
    </lineage>
</organism>
<dbReference type="RefSeq" id="XP_014174554.1">
    <property type="nucleotide sequence ID" value="XM_014319079.1"/>
</dbReference>
<dbReference type="InterPro" id="IPR006594">
    <property type="entry name" value="LisH"/>
</dbReference>
<dbReference type="Proteomes" id="UP000007796">
    <property type="component" value="Unassembled WGS sequence"/>
</dbReference>
<name>F0XBK2_GROCL</name>
<dbReference type="AlphaFoldDB" id="F0XBK2"/>
<evidence type="ECO:0000313" key="3">
    <source>
        <dbReference type="EMBL" id="EFX05072.1"/>
    </source>
</evidence>
<proteinExistence type="predicted"/>
<keyword evidence="1" id="KW-0175">Coiled coil</keyword>
<accession>F0XBK2</accession>